<dbReference type="Pfam" id="PF01757">
    <property type="entry name" value="Acyl_transf_3"/>
    <property type="match status" value="1"/>
</dbReference>
<comment type="caution">
    <text evidence="3">The sequence shown here is derived from an EMBL/GenBank/DDBJ whole genome shotgun (WGS) entry which is preliminary data.</text>
</comment>
<feature type="domain" description="Acyltransferase 3" evidence="2">
    <location>
        <begin position="22"/>
        <end position="295"/>
    </location>
</feature>
<proteinExistence type="predicted"/>
<accession>A0A5N7JNP7</accession>
<feature type="transmembrane region" description="Helical" evidence="1">
    <location>
        <begin position="130"/>
        <end position="151"/>
    </location>
</feature>
<keyword evidence="3" id="KW-0808">Transferase</keyword>
<protein>
    <submittedName>
        <fullName evidence="3">Acyltransferase</fullName>
    </submittedName>
</protein>
<dbReference type="AlphaFoldDB" id="A0A5N7JNP7"/>
<reference evidence="3 4" key="1">
    <citation type="submission" date="2019-09" db="EMBL/GenBank/DDBJ databases">
        <title>The draft genomes of Allium pathogen Pseudomonas sp.</title>
        <authorList>
            <person name="Fujikawa T."/>
            <person name="Sawada H."/>
        </authorList>
    </citation>
    <scope>NUCLEOTIDE SEQUENCE [LARGE SCALE GENOMIC DNA]</scope>
    <source>
        <strain evidence="3 4">MAFF 730085</strain>
    </source>
</reference>
<keyword evidence="1" id="KW-0472">Membrane</keyword>
<keyword evidence="3" id="KW-0012">Acyltransferase</keyword>
<feature type="transmembrane region" description="Helical" evidence="1">
    <location>
        <begin position="268"/>
        <end position="301"/>
    </location>
</feature>
<feature type="transmembrane region" description="Helical" evidence="1">
    <location>
        <begin position="26"/>
        <end position="44"/>
    </location>
</feature>
<organism evidence="3 4">
    <name type="scientific">Pseudomonas kitaguniensis</name>
    <dbReference type="NCBI Taxonomy" id="2607908"/>
    <lineage>
        <taxon>Bacteria</taxon>
        <taxon>Pseudomonadati</taxon>
        <taxon>Pseudomonadota</taxon>
        <taxon>Gammaproteobacteria</taxon>
        <taxon>Pseudomonadales</taxon>
        <taxon>Pseudomonadaceae</taxon>
        <taxon>Pseudomonas</taxon>
    </lineage>
</organism>
<feature type="transmembrane region" description="Helical" evidence="1">
    <location>
        <begin position="182"/>
        <end position="202"/>
    </location>
</feature>
<gene>
    <name evidence="3" type="ORF">F0170_02725</name>
</gene>
<evidence type="ECO:0000259" key="2">
    <source>
        <dbReference type="Pfam" id="PF01757"/>
    </source>
</evidence>
<sequence length="309" mass="34258">MPLIRKGICVPQINSIKLTRYPGFDLVRLLLALEVVVAHGWPVIDPTVGWPGFIMAVPAFLAVSGFLLLKSYATSGSWVIFTKKRALRIFPALVTSFVLGFLLFDRTFVEASFIMWISGGLYDFPGLANAPVWSLAWEELAYLCLALLWTVGAYKKPIFIWALLAVSSALSAYVVHSGLSPLTQILSFLAPAFFVGNLTYIYSLILLKLGNILPWLFFIGICWWGTSSPPVLQAFATVWAGMAGRQVLPVRIPDISYGIYIYHMPVLLYLTVVCGVTSAVTLITLMIATLIPLCLASWYLIEKPFLRLK</sequence>
<evidence type="ECO:0000256" key="1">
    <source>
        <dbReference type="SAM" id="Phobius"/>
    </source>
</evidence>
<feature type="transmembrane region" description="Helical" evidence="1">
    <location>
        <begin position="158"/>
        <end position="176"/>
    </location>
</feature>
<evidence type="ECO:0000313" key="4">
    <source>
        <dbReference type="Proteomes" id="UP000325438"/>
    </source>
</evidence>
<dbReference type="InterPro" id="IPR002656">
    <property type="entry name" value="Acyl_transf_3_dom"/>
</dbReference>
<keyword evidence="1" id="KW-0812">Transmembrane</keyword>
<dbReference type="EMBL" id="VUBA01000019">
    <property type="protein sequence ID" value="MPQ82999.1"/>
    <property type="molecule type" value="Genomic_DNA"/>
</dbReference>
<dbReference type="GO" id="GO:0016747">
    <property type="term" value="F:acyltransferase activity, transferring groups other than amino-acyl groups"/>
    <property type="evidence" value="ECO:0007669"/>
    <property type="project" value="InterPro"/>
</dbReference>
<evidence type="ECO:0000313" key="3">
    <source>
        <dbReference type="EMBL" id="MPQ82999.1"/>
    </source>
</evidence>
<name>A0A5N7JNP7_9PSED</name>
<keyword evidence="1" id="KW-1133">Transmembrane helix</keyword>
<feature type="transmembrane region" description="Helical" evidence="1">
    <location>
        <begin position="209"/>
        <end position="226"/>
    </location>
</feature>
<feature type="transmembrane region" description="Helical" evidence="1">
    <location>
        <begin position="50"/>
        <end position="69"/>
    </location>
</feature>
<feature type="transmembrane region" description="Helical" evidence="1">
    <location>
        <begin position="90"/>
        <end position="118"/>
    </location>
</feature>
<dbReference type="Proteomes" id="UP000325438">
    <property type="component" value="Unassembled WGS sequence"/>
</dbReference>